<dbReference type="AlphaFoldDB" id="N1QJT0"/>
<dbReference type="GO" id="GO:0005543">
    <property type="term" value="F:phospholipid binding"/>
    <property type="evidence" value="ECO:0007669"/>
    <property type="project" value="TreeGrafter"/>
</dbReference>
<dbReference type="Gene3D" id="3.90.280.10">
    <property type="entry name" value="PEBP-like"/>
    <property type="match status" value="1"/>
</dbReference>
<dbReference type="InterPro" id="IPR008914">
    <property type="entry name" value="PEBP"/>
</dbReference>
<dbReference type="OrthoDB" id="2506647at2759"/>
<dbReference type="HOGENOM" id="CLU_043994_3_0_1"/>
<dbReference type="Pfam" id="PF01161">
    <property type="entry name" value="PBP"/>
    <property type="match status" value="1"/>
</dbReference>
<reference evidence="2 3" key="1">
    <citation type="journal article" date="2012" name="PLoS Pathog.">
        <title>Diverse lifestyles and strategies of plant pathogenesis encoded in the genomes of eighteen Dothideomycetes fungi.</title>
        <authorList>
            <person name="Ohm R.A."/>
            <person name="Feau N."/>
            <person name="Henrissat B."/>
            <person name="Schoch C.L."/>
            <person name="Horwitz B.A."/>
            <person name="Barry K.W."/>
            <person name="Condon B.J."/>
            <person name="Copeland A.C."/>
            <person name="Dhillon B."/>
            <person name="Glaser F."/>
            <person name="Hesse C.N."/>
            <person name="Kosti I."/>
            <person name="LaButti K."/>
            <person name="Lindquist E.A."/>
            <person name="Lucas S."/>
            <person name="Salamov A.A."/>
            <person name="Bradshaw R.E."/>
            <person name="Ciuffetti L."/>
            <person name="Hamelin R.C."/>
            <person name="Kema G.H.J."/>
            <person name="Lawrence C."/>
            <person name="Scott J.A."/>
            <person name="Spatafora J.W."/>
            <person name="Turgeon B.G."/>
            <person name="de Wit P.J.G.M."/>
            <person name="Zhong S."/>
            <person name="Goodwin S.B."/>
            <person name="Grigoriev I.V."/>
        </authorList>
    </citation>
    <scope>NUCLEOTIDE SEQUENCE [LARGE SCALE GENOMIC DNA]</scope>
    <source>
        <strain evidence="2 3">SO2202</strain>
    </source>
</reference>
<dbReference type="GeneID" id="27900820"/>
<dbReference type="GO" id="GO:0046578">
    <property type="term" value="P:regulation of Ras protein signal transduction"/>
    <property type="evidence" value="ECO:0007669"/>
    <property type="project" value="TreeGrafter"/>
</dbReference>
<dbReference type="InterPro" id="IPR036610">
    <property type="entry name" value="PEBP-like_sf"/>
</dbReference>
<proteinExistence type="predicted"/>
<evidence type="ECO:0000313" key="3">
    <source>
        <dbReference type="Proteomes" id="UP000016931"/>
    </source>
</evidence>
<dbReference type="InterPro" id="IPR035810">
    <property type="entry name" value="PEBP_euk"/>
</dbReference>
<feature type="signal peptide" evidence="1">
    <location>
        <begin position="1"/>
        <end position="17"/>
    </location>
</feature>
<dbReference type="Proteomes" id="UP000016931">
    <property type="component" value="Unassembled WGS sequence"/>
</dbReference>
<dbReference type="PANTHER" id="PTHR11362:SF148">
    <property type="entry name" value="CARBOXYPEPTIDASE Y INHIBITOR"/>
    <property type="match status" value="1"/>
</dbReference>
<dbReference type="OMA" id="HIDKRTR"/>
<evidence type="ECO:0000256" key="1">
    <source>
        <dbReference type="SAM" id="SignalP"/>
    </source>
</evidence>
<dbReference type="STRING" id="692275.N1QJT0"/>
<accession>N1QJT0</accession>
<keyword evidence="3" id="KW-1185">Reference proteome</keyword>
<protein>
    <submittedName>
        <fullName evidence="2">PEBP-like protein</fullName>
    </submittedName>
</protein>
<sequence length="228" mass="25441">MKLIILLVSLAASAVEAVIQQQQPLDSGTDFDLIRKLKIAEVIPTVMDEFKPMLTVNITWPKATALVGNTVKVKKVQHTPHVQLFGTLPNFYLTTQDDNEIPQLTLALTDPDARSRDNPDWSQMCHWIITNVPLATASDEAANEGWKEVEQIVEYQPPSPPKKSGKHRYVFAALVPKNGTSATLSLSKPQKRQHWGYGTVRAGLREWAEENGLEVVGANFIYAQDEKQ</sequence>
<dbReference type="CDD" id="cd00866">
    <property type="entry name" value="PEBP_euk"/>
    <property type="match status" value="1"/>
</dbReference>
<feature type="chain" id="PRO_5004109931" evidence="1">
    <location>
        <begin position="18"/>
        <end position="228"/>
    </location>
</feature>
<gene>
    <name evidence="2" type="ORF">SEPMUDRAFT_146487</name>
</gene>
<dbReference type="GO" id="GO:0030414">
    <property type="term" value="F:peptidase inhibitor activity"/>
    <property type="evidence" value="ECO:0007669"/>
    <property type="project" value="TreeGrafter"/>
</dbReference>
<dbReference type="RefSeq" id="XP_016765581.1">
    <property type="nucleotide sequence ID" value="XM_016903683.1"/>
</dbReference>
<dbReference type="SUPFAM" id="SSF49777">
    <property type="entry name" value="PEBP-like"/>
    <property type="match status" value="1"/>
</dbReference>
<dbReference type="GO" id="GO:0030162">
    <property type="term" value="P:regulation of proteolysis"/>
    <property type="evidence" value="ECO:0007669"/>
    <property type="project" value="TreeGrafter"/>
</dbReference>
<name>N1QJT0_SPHMS</name>
<dbReference type="EMBL" id="KB456260">
    <property type="protein sequence ID" value="EMF17460.1"/>
    <property type="molecule type" value="Genomic_DNA"/>
</dbReference>
<dbReference type="PANTHER" id="PTHR11362">
    <property type="entry name" value="PHOSPHATIDYLETHANOLAMINE-BINDING PROTEIN"/>
    <property type="match status" value="1"/>
</dbReference>
<organism evidence="2 3">
    <name type="scientific">Sphaerulina musiva (strain SO2202)</name>
    <name type="common">Poplar stem canker fungus</name>
    <name type="synonym">Septoria musiva</name>
    <dbReference type="NCBI Taxonomy" id="692275"/>
    <lineage>
        <taxon>Eukaryota</taxon>
        <taxon>Fungi</taxon>
        <taxon>Dikarya</taxon>
        <taxon>Ascomycota</taxon>
        <taxon>Pezizomycotina</taxon>
        <taxon>Dothideomycetes</taxon>
        <taxon>Dothideomycetidae</taxon>
        <taxon>Mycosphaerellales</taxon>
        <taxon>Mycosphaerellaceae</taxon>
        <taxon>Sphaerulina</taxon>
    </lineage>
</organism>
<keyword evidence="1" id="KW-0732">Signal</keyword>
<evidence type="ECO:0000313" key="2">
    <source>
        <dbReference type="EMBL" id="EMF17460.1"/>
    </source>
</evidence>
<dbReference type="eggNOG" id="KOG3346">
    <property type="taxonomic scope" value="Eukaryota"/>
</dbReference>